<dbReference type="Pfam" id="PF06824">
    <property type="entry name" value="Glyco_hydro_125"/>
    <property type="match status" value="1"/>
</dbReference>
<keyword evidence="3" id="KW-1185">Reference proteome</keyword>
<dbReference type="InterPro" id="IPR008313">
    <property type="entry name" value="GH125"/>
</dbReference>
<evidence type="ECO:0000256" key="1">
    <source>
        <dbReference type="SAM" id="SignalP"/>
    </source>
</evidence>
<dbReference type="InterPro" id="IPR012341">
    <property type="entry name" value="6hp_glycosidase-like_sf"/>
</dbReference>
<dbReference type="PANTHER" id="PTHR31047:SF1">
    <property type="entry name" value="DUF1237 DOMAIN-CONTAINING PROTEIN"/>
    <property type="match status" value="1"/>
</dbReference>
<dbReference type="SMART" id="SM01149">
    <property type="entry name" value="DUF1237"/>
    <property type="match status" value="1"/>
</dbReference>
<dbReference type="PANTHER" id="PTHR31047">
    <property type="entry name" value="MEIOTICALLY UP-REGULATED GENE 157 PROTEIN"/>
    <property type="match status" value="1"/>
</dbReference>
<dbReference type="EMBL" id="JAPQKR010000015">
    <property type="protein sequence ID" value="KAJ5194504.1"/>
    <property type="molecule type" value="Genomic_DNA"/>
</dbReference>
<dbReference type="Gene3D" id="1.50.10.10">
    <property type="match status" value="1"/>
</dbReference>
<dbReference type="Proteomes" id="UP001150904">
    <property type="component" value="Unassembled WGS sequence"/>
</dbReference>
<comment type="caution">
    <text evidence="2">The sequence shown here is derived from an EMBL/GenBank/DDBJ whole genome shotgun (WGS) entry which is preliminary data.</text>
</comment>
<dbReference type="GO" id="GO:0003824">
    <property type="term" value="F:catalytic activity"/>
    <property type="evidence" value="ECO:0007669"/>
    <property type="project" value="UniProtKB-ARBA"/>
</dbReference>
<reference evidence="2" key="1">
    <citation type="submission" date="2022-12" db="EMBL/GenBank/DDBJ databases">
        <authorList>
            <person name="Petersen C."/>
        </authorList>
    </citation>
    <scope>NUCLEOTIDE SEQUENCE</scope>
    <source>
        <strain evidence="2">IBT 15544</strain>
    </source>
</reference>
<evidence type="ECO:0000313" key="2">
    <source>
        <dbReference type="EMBL" id="KAJ5194504.1"/>
    </source>
</evidence>
<organism evidence="2 3">
    <name type="scientific">Penicillium cinerascens</name>
    <dbReference type="NCBI Taxonomy" id="70096"/>
    <lineage>
        <taxon>Eukaryota</taxon>
        <taxon>Fungi</taxon>
        <taxon>Dikarya</taxon>
        <taxon>Ascomycota</taxon>
        <taxon>Pezizomycotina</taxon>
        <taxon>Eurotiomycetes</taxon>
        <taxon>Eurotiomycetidae</taxon>
        <taxon>Eurotiales</taxon>
        <taxon>Aspergillaceae</taxon>
        <taxon>Penicillium</taxon>
    </lineage>
</organism>
<name>A0A9W9JCF9_9EURO</name>
<dbReference type="InterPro" id="IPR008928">
    <property type="entry name" value="6-hairpin_glycosidase_sf"/>
</dbReference>
<reference evidence="2" key="2">
    <citation type="journal article" date="2023" name="IMA Fungus">
        <title>Comparative genomic study of the Penicillium genus elucidates a diverse pangenome and 15 lateral gene transfer events.</title>
        <authorList>
            <person name="Petersen C."/>
            <person name="Sorensen T."/>
            <person name="Nielsen M.R."/>
            <person name="Sondergaard T.E."/>
            <person name="Sorensen J.L."/>
            <person name="Fitzpatrick D.A."/>
            <person name="Frisvad J.C."/>
            <person name="Nielsen K.L."/>
        </authorList>
    </citation>
    <scope>NUCLEOTIDE SEQUENCE</scope>
    <source>
        <strain evidence="2">IBT 15544</strain>
    </source>
</reference>
<dbReference type="GeneID" id="83182305"/>
<dbReference type="PIRSF" id="PIRSF028846">
    <property type="entry name" value="UCP028846"/>
    <property type="match status" value="1"/>
</dbReference>
<evidence type="ECO:0000313" key="3">
    <source>
        <dbReference type="Proteomes" id="UP001150904"/>
    </source>
</evidence>
<evidence type="ECO:0008006" key="4">
    <source>
        <dbReference type="Google" id="ProtNLM"/>
    </source>
</evidence>
<feature type="chain" id="PRO_5040743415" description="Glycoside hydrolase family 125 protein" evidence="1">
    <location>
        <begin position="17"/>
        <end position="514"/>
    </location>
</feature>
<dbReference type="OrthoDB" id="7771656at2759"/>
<dbReference type="SUPFAM" id="SSF48208">
    <property type="entry name" value="Six-hairpin glycosidases"/>
    <property type="match status" value="1"/>
</dbReference>
<gene>
    <name evidence="2" type="ORF">N7498_007942</name>
</gene>
<dbReference type="GO" id="GO:0005975">
    <property type="term" value="P:carbohydrate metabolic process"/>
    <property type="evidence" value="ECO:0007669"/>
    <property type="project" value="InterPro"/>
</dbReference>
<sequence>MWSWLLLVASATVVAAVNISCPTDYTAFASTKHAPLSSGKYHLSYMRPPKGCRTFNSPEIEKTITRMQSVIKDPDLYRLFENSWPNTLDTTIKWRGYAADNLDEELCFLITGDIDAMWLRDSANQLQSYLSMLTASDSEQSLAALYRGVINLQSRYLLEYPYCQAFQPPTESGLTPSVNSAANDDTVTPPYSNQTVFECKYELDSLAAFLAVSTNYFGATQDAEFFGKYQWRTAVRKILNETQAQRIGTYGANGSVNPSAYAFTRETTDSEDTQDNNGMGNPFRSGTGLVRSFFRPSDDATIFQGFIPGNMMFARYLESASLIAKAIKESDLAVEMQSFAKEIRAAIGKYGIAAISAPCQSDIYAFEVDGYSSRNIMDDANIPSLLAAPFFGYLNENGSVYQATREILLSSNNPYYMEGPVITGIGSVHTGPGYVWPMALVVRILTSNNDDEITSNLQQLLRSTNGLGLLHESVNSYNQSDYTRPWFAWVNGLFGQMILDLEVRKPHILGQSFQ</sequence>
<accession>A0A9W9JCF9</accession>
<keyword evidence="1" id="KW-0732">Signal</keyword>
<proteinExistence type="predicted"/>
<dbReference type="RefSeq" id="XP_058304992.1">
    <property type="nucleotide sequence ID" value="XM_058455004.1"/>
</dbReference>
<dbReference type="AlphaFoldDB" id="A0A9W9JCF9"/>
<protein>
    <recommendedName>
        <fullName evidence="4">Glycoside hydrolase family 125 protein</fullName>
    </recommendedName>
</protein>
<feature type="signal peptide" evidence="1">
    <location>
        <begin position="1"/>
        <end position="16"/>
    </location>
</feature>